<feature type="domain" description="Helix-turn-helix" evidence="1">
    <location>
        <begin position="20"/>
        <end position="66"/>
    </location>
</feature>
<gene>
    <name evidence="2" type="ORF">TQ39_08660</name>
</gene>
<dbReference type="GeneID" id="42856663"/>
<protein>
    <submittedName>
        <fullName evidence="2">DNA-binding protein</fullName>
    </submittedName>
</protein>
<reference evidence="2" key="1">
    <citation type="submission" date="2015-02" db="EMBL/GenBank/DDBJ databases">
        <title>A novel member of the family Ruminococcaceae isolated from human feces.</title>
        <authorList>
            <person name="Shkoporov A.N."/>
            <person name="Chaplin A.V."/>
            <person name="Motuzova O.V."/>
            <person name="Kafarskaia L.I."/>
            <person name="Khokhlova E.V."/>
            <person name="Efimov B.A."/>
        </authorList>
    </citation>
    <scope>NUCLEOTIDE SEQUENCE [LARGE SCALE GENOMIC DNA]</scope>
    <source>
        <strain evidence="2">585-1</strain>
    </source>
</reference>
<dbReference type="InterPro" id="IPR038148">
    <property type="entry name" value="Tn1545/Tn916_Xis"/>
</dbReference>
<dbReference type="PATRIC" id="fig|1550024.3.peg.1967"/>
<dbReference type="Proteomes" id="UP000032483">
    <property type="component" value="Unassembled WGS sequence"/>
</dbReference>
<proteinExistence type="predicted"/>
<dbReference type="RefSeq" id="WP_082052181.1">
    <property type="nucleotide sequence ID" value="NZ_JXXK01000010.1"/>
</dbReference>
<name>A0A0D8J2L2_9FIRM</name>
<dbReference type="InterPro" id="IPR041657">
    <property type="entry name" value="HTH_17"/>
</dbReference>
<dbReference type="InterPro" id="IPR009061">
    <property type="entry name" value="DNA-bd_dom_put_sf"/>
</dbReference>
<dbReference type="GO" id="GO:0003677">
    <property type="term" value="F:DNA binding"/>
    <property type="evidence" value="ECO:0007669"/>
    <property type="project" value="UniProtKB-KW"/>
</dbReference>
<evidence type="ECO:0000313" key="3">
    <source>
        <dbReference type="Proteomes" id="UP000032483"/>
    </source>
</evidence>
<sequence length="69" mass="7734">MADKQFLENTDRNNAEKRSYSVSEAAEILGVSKRSIYNLCASGAFKSVRIGTKLRISKKSFDEWLDGSD</sequence>
<dbReference type="EMBL" id="JXXK01000010">
    <property type="protein sequence ID" value="KJF40033.1"/>
    <property type="molecule type" value="Genomic_DNA"/>
</dbReference>
<keyword evidence="3" id="KW-1185">Reference proteome</keyword>
<dbReference type="AlphaFoldDB" id="A0A0D8J2L2"/>
<evidence type="ECO:0000313" key="2">
    <source>
        <dbReference type="EMBL" id="KJF40033.1"/>
    </source>
</evidence>
<organism evidence="2 3">
    <name type="scientific">Ruthenibacterium lactatiformans</name>
    <dbReference type="NCBI Taxonomy" id="1550024"/>
    <lineage>
        <taxon>Bacteria</taxon>
        <taxon>Bacillati</taxon>
        <taxon>Bacillota</taxon>
        <taxon>Clostridia</taxon>
        <taxon>Eubacteriales</taxon>
        <taxon>Oscillospiraceae</taxon>
        <taxon>Ruthenibacterium</taxon>
    </lineage>
</organism>
<accession>A0A0D8J2L2</accession>
<dbReference type="NCBIfam" id="TIGR01764">
    <property type="entry name" value="excise"/>
    <property type="match status" value="1"/>
</dbReference>
<dbReference type="InterPro" id="IPR010093">
    <property type="entry name" value="SinI_DNA-bd"/>
</dbReference>
<comment type="caution">
    <text evidence="2">The sequence shown here is derived from an EMBL/GenBank/DDBJ whole genome shotgun (WGS) entry which is preliminary data.</text>
</comment>
<dbReference type="Pfam" id="PF12728">
    <property type="entry name" value="HTH_17"/>
    <property type="match status" value="1"/>
</dbReference>
<dbReference type="Gene3D" id="3.90.105.50">
    <property type="match status" value="1"/>
</dbReference>
<keyword evidence="2" id="KW-0238">DNA-binding</keyword>
<dbReference type="SUPFAM" id="SSF46955">
    <property type="entry name" value="Putative DNA-binding domain"/>
    <property type="match status" value="1"/>
</dbReference>
<evidence type="ECO:0000259" key="1">
    <source>
        <dbReference type="Pfam" id="PF12728"/>
    </source>
</evidence>